<protein>
    <submittedName>
        <fullName evidence="3">Thioesterase family protein</fullName>
    </submittedName>
</protein>
<dbReference type="EMBL" id="CAHR02000003">
    <property type="protein sequence ID" value="CCG80601.1"/>
    <property type="molecule type" value="Genomic_DNA"/>
</dbReference>
<dbReference type="OrthoDB" id="2420454at2759"/>
<evidence type="ECO:0000313" key="3">
    <source>
        <dbReference type="EMBL" id="CCG80601.1"/>
    </source>
</evidence>
<dbReference type="InterPro" id="IPR029069">
    <property type="entry name" value="HotDog_dom_sf"/>
</dbReference>
<name>R4X6R0_TAPDE</name>
<evidence type="ECO:0000256" key="2">
    <source>
        <dbReference type="ARBA" id="ARBA00022801"/>
    </source>
</evidence>
<sequence>MTASFALTFYSTRGRVDRNSQLKQGLKEIMSRPAPVNEERQLSTYPHTCAITTRWSDNDQYGHLNNSVYYFLFDAIVNTYLVRRCGMEPLSRTGPIGLVVGSGCRYHGPLSFPDPLQGSMKVVALGRSAVTYHLAVSTADATAAAATGWFTHVFVDPTSRRPVPIPPHYRAGFLEIATDSVRKGEEKAKL</sequence>
<keyword evidence="2" id="KW-0378">Hydrolase</keyword>
<evidence type="ECO:0000256" key="1">
    <source>
        <dbReference type="ARBA" id="ARBA00005953"/>
    </source>
</evidence>
<dbReference type="Proteomes" id="UP000013776">
    <property type="component" value="Unassembled WGS sequence"/>
</dbReference>
<organism evidence="3 4">
    <name type="scientific">Taphrina deformans (strain PYCC 5710 / ATCC 11124 / CBS 356.35 / IMI 108563 / JCM 9778 / NBRC 8474)</name>
    <name type="common">Peach leaf curl fungus</name>
    <name type="synonym">Lalaria deformans</name>
    <dbReference type="NCBI Taxonomy" id="1097556"/>
    <lineage>
        <taxon>Eukaryota</taxon>
        <taxon>Fungi</taxon>
        <taxon>Dikarya</taxon>
        <taxon>Ascomycota</taxon>
        <taxon>Taphrinomycotina</taxon>
        <taxon>Taphrinomycetes</taxon>
        <taxon>Taphrinales</taxon>
        <taxon>Taphrinaceae</taxon>
        <taxon>Taphrina</taxon>
    </lineage>
</organism>
<evidence type="ECO:0000313" key="4">
    <source>
        <dbReference type="Proteomes" id="UP000013776"/>
    </source>
</evidence>
<dbReference type="InterPro" id="IPR050563">
    <property type="entry name" value="4-hydroxybenzoyl-CoA_TE"/>
</dbReference>
<comment type="similarity">
    <text evidence="1">Belongs to the 4-hydroxybenzoyl-CoA thioesterase family.</text>
</comment>
<dbReference type="Gene3D" id="3.10.129.10">
    <property type="entry name" value="Hotdog Thioesterase"/>
    <property type="match status" value="1"/>
</dbReference>
<dbReference type="CDD" id="cd00586">
    <property type="entry name" value="4HBT"/>
    <property type="match status" value="1"/>
</dbReference>
<dbReference type="PANTHER" id="PTHR31793">
    <property type="entry name" value="4-HYDROXYBENZOYL-COA THIOESTERASE FAMILY MEMBER"/>
    <property type="match status" value="1"/>
</dbReference>
<keyword evidence="4" id="KW-1185">Reference proteome</keyword>
<dbReference type="PANTHER" id="PTHR31793:SF27">
    <property type="entry name" value="NOVEL THIOESTERASE SUPERFAMILY DOMAIN AND SAPOSIN A-TYPE DOMAIN CONTAINING PROTEIN (0610012H03RIK)"/>
    <property type="match status" value="1"/>
</dbReference>
<comment type="caution">
    <text evidence="3">The sequence shown here is derived from an EMBL/GenBank/DDBJ whole genome shotgun (WGS) entry which is preliminary data.</text>
</comment>
<dbReference type="eggNOG" id="ENOG502S411">
    <property type="taxonomic scope" value="Eukaryota"/>
</dbReference>
<reference evidence="3 4" key="1">
    <citation type="journal article" date="2013" name="MBio">
        <title>Genome sequencing of the plant pathogen Taphrina deformans, the causal agent of peach leaf curl.</title>
        <authorList>
            <person name="Cisse O.H."/>
            <person name="Almeida J.M.G.C.F."/>
            <person name="Fonseca A."/>
            <person name="Kumar A.A."/>
            <person name="Salojaervi J."/>
            <person name="Overmyer K."/>
            <person name="Hauser P.M."/>
            <person name="Pagni M."/>
        </authorList>
    </citation>
    <scope>NUCLEOTIDE SEQUENCE [LARGE SCALE GENOMIC DNA]</scope>
    <source>
        <strain evidence="4">PYCC 5710 / ATCC 11124 / CBS 356.35 / IMI 108563 / JCM 9778 / NBRC 8474</strain>
    </source>
</reference>
<dbReference type="STRING" id="1097556.R4X6R0"/>
<gene>
    <name evidence="3" type="ORF">TAPDE_000121</name>
</gene>
<accession>R4X6R0</accession>
<dbReference type="SUPFAM" id="SSF54637">
    <property type="entry name" value="Thioesterase/thiol ester dehydrase-isomerase"/>
    <property type="match status" value="1"/>
</dbReference>
<dbReference type="AlphaFoldDB" id="R4X6R0"/>
<dbReference type="Pfam" id="PF13279">
    <property type="entry name" value="4HBT_2"/>
    <property type="match status" value="1"/>
</dbReference>
<proteinExistence type="inferred from homology"/>
<dbReference type="GO" id="GO:0047617">
    <property type="term" value="F:fatty acyl-CoA hydrolase activity"/>
    <property type="evidence" value="ECO:0007669"/>
    <property type="project" value="TreeGrafter"/>
</dbReference>